<name>A0A9D3M9H6_ANGAN</name>
<accession>A0A9D3M9H6</accession>
<reference evidence="1" key="1">
    <citation type="submission" date="2021-01" db="EMBL/GenBank/DDBJ databases">
        <title>A chromosome-scale assembly of European eel, Anguilla anguilla.</title>
        <authorList>
            <person name="Henkel C."/>
            <person name="Jong-Raadsen S.A."/>
            <person name="Dufour S."/>
            <person name="Weltzien F.-A."/>
            <person name="Palstra A.P."/>
            <person name="Pelster B."/>
            <person name="Spaink H.P."/>
            <person name="Van Den Thillart G.E."/>
            <person name="Jansen H."/>
            <person name="Zahm M."/>
            <person name="Klopp C."/>
            <person name="Cedric C."/>
            <person name="Louis A."/>
            <person name="Berthelot C."/>
            <person name="Parey E."/>
            <person name="Roest Crollius H."/>
            <person name="Montfort J."/>
            <person name="Robinson-Rechavi M."/>
            <person name="Bucao C."/>
            <person name="Bouchez O."/>
            <person name="Gislard M."/>
            <person name="Lluch J."/>
            <person name="Milhes M."/>
            <person name="Lampietro C."/>
            <person name="Lopez Roques C."/>
            <person name="Donnadieu C."/>
            <person name="Braasch I."/>
            <person name="Desvignes T."/>
            <person name="Postlethwait J."/>
            <person name="Bobe J."/>
            <person name="Guiguen Y."/>
            <person name="Dirks R."/>
        </authorList>
    </citation>
    <scope>NUCLEOTIDE SEQUENCE</scope>
    <source>
        <strain evidence="1">Tag_6206</strain>
        <tissue evidence="1">Liver</tissue>
    </source>
</reference>
<sequence>MKGILQYRTLSTSFQNLLGDRCWEQFGMWEPAVLLYEICFGVRKTTACSVPKKRRFQNRHLIGTAQTNQRQHVEDPILDQMPVMFCSKGGSAPTCTASALPDQKINEEVQALAPSHGLRSTLLVRRFSVLVELR</sequence>
<evidence type="ECO:0000313" key="2">
    <source>
        <dbReference type="Proteomes" id="UP001044222"/>
    </source>
</evidence>
<dbReference type="Proteomes" id="UP001044222">
    <property type="component" value="Chromosome 7"/>
</dbReference>
<dbReference type="AlphaFoldDB" id="A0A9D3M9H6"/>
<keyword evidence="2" id="KW-1185">Reference proteome</keyword>
<comment type="caution">
    <text evidence="1">The sequence shown here is derived from an EMBL/GenBank/DDBJ whole genome shotgun (WGS) entry which is preliminary data.</text>
</comment>
<organism evidence="1 2">
    <name type="scientific">Anguilla anguilla</name>
    <name type="common">European freshwater eel</name>
    <name type="synonym">Muraena anguilla</name>
    <dbReference type="NCBI Taxonomy" id="7936"/>
    <lineage>
        <taxon>Eukaryota</taxon>
        <taxon>Metazoa</taxon>
        <taxon>Chordata</taxon>
        <taxon>Craniata</taxon>
        <taxon>Vertebrata</taxon>
        <taxon>Euteleostomi</taxon>
        <taxon>Actinopterygii</taxon>
        <taxon>Neopterygii</taxon>
        <taxon>Teleostei</taxon>
        <taxon>Anguilliformes</taxon>
        <taxon>Anguillidae</taxon>
        <taxon>Anguilla</taxon>
    </lineage>
</organism>
<proteinExistence type="predicted"/>
<protein>
    <submittedName>
        <fullName evidence="1">Uncharacterized protein</fullName>
    </submittedName>
</protein>
<dbReference type="EMBL" id="JAFIRN010000007">
    <property type="protein sequence ID" value="KAG5844921.1"/>
    <property type="molecule type" value="Genomic_DNA"/>
</dbReference>
<gene>
    <name evidence="1" type="ORF">ANANG_G00133280</name>
</gene>
<evidence type="ECO:0000313" key="1">
    <source>
        <dbReference type="EMBL" id="KAG5844921.1"/>
    </source>
</evidence>